<dbReference type="Gene3D" id="3.20.20.370">
    <property type="entry name" value="Glycoside hydrolase/deacetylase"/>
    <property type="match status" value="1"/>
</dbReference>
<sequence length="203" mass="22852">MFSGSEWRGAPTGPTGRPRLYLTFDDGPIPEETPWVLEQLAAYQAQATFFCVGDNLGRHPDIARAALAAGHRLGNHTQHHRSAWNTPRPAYLADVAACQRQLADLGVPSAAQQPLFRPPYGRLTWPVLRQLRAEYRVIMWSLLTRDYDRDLSPERALRLTLAATRPGDIVVLHDSRKASRSLRFLLPRLLAHYGDLGYEFATL</sequence>
<evidence type="ECO:0000256" key="1">
    <source>
        <dbReference type="ARBA" id="ARBA00022723"/>
    </source>
</evidence>
<dbReference type="PANTHER" id="PTHR10587">
    <property type="entry name" value="GLYCOSYL TRANSFERASE-RELATED"/>
    <property type="match status" value="1"/>
</dbReference>
<dbReference type="PANTHER" id="PTHR10587:SF133">
    <property type="entry name" value="CHITIN DEACETYLASE 1-RELATED"/>
    <property type="match status" value="1"/>
</dbReference>
<dbReference type="InterPro" id="IPR050248">
    <property type="entry name" value="Polysacc_deacetylase_ArnD"/>
</dbReference>
<protein>
    <submittedName>
        <fullName evidence="4">Polysaccharide deacetylase family protein</fullName>
    </submittedName>
</protein>
<feature type="domain" description="NodB homology" evidence="3">
    <location>
        <begin position="18"/>
        <end position="201"/>
    </location>
</feature>
<evidence type="ECO:0000256" key="2">
    <source>
        <dbReference type="ARBA" id="ARBA00022801"/>
    </source>
</evidence>
<gene>
    <name evidence="4" type="ORF">FNT36_03350</name>
</gene>
<keyword evidence="5" id="KW-1185">Reference proteome</keyword>
<dbReference type="AlphaFoldDB" id="A0A558C4T0"/>
<dbReference type="GO" id="GO:0005975">
    <property type="term" value="P:carbohydrate metabolic process"/>
    <property type="evidence" value="ECO:0007669"/>
    <property type="project" value="InterPro"/>
</dbReference>
<dbReference type="Pfam" id="PF01522">
    <property type="entry name" value="Polysacc_deac_1"/>
    <property type="match status" value="1"/>
</dbReference>
<evidence type="ECO:0000313" key="4">
    <source>
        <dbReference type="EMBL" id="TVT43789.1"/>
    </source>
</evidence>
<dbReference type="InterPro" id="IPR011330">
    <property type="entry name" value="Glyco_hydro/deAcase_b/a-brl"/>
</dbReference>
<dbReference type="Proteomes" id="UP000317624">
    <property type="component" value="Unassembled WGS sequence"/>
</dbReference>
<dbReference type="EMBL" id="VMRJ01000001">
    <property type="protein sequence ID" value="TVT43789.1"/>
    <property type="molecule type" value="Genomic_DNA"/>
</dbReference>
<keyword evidence="2" id="KW-0378">Hydrolase</keyword>
<dbReference type="GO" id="GO:0016020">
    <property type="term" value="C:membrane"/>
    <property type="evidence" value="ECO:0007669"/>
    <property type="project" value="TreeGrafter"/>
</dbReference>
<keyword evidence="1" id="KW-0479">Metal-binding</keyword>
<dbReference type="OrthoDB" id="3180470at2"/>
<dbReference type="CDD" id="cd10917">
    <property type="entry name" value="CE4_NodB_like_6s_7s"/>
    <property type="match status" value="1"/>
</dbReference>
<evidence type="ECO:0000259" key="3">
    <source>
        <dbReference type="PROSITE" id="PS51677"/>
    </source>
</evidence>
<name>A0A558C4T0_9BACT</name>
<comment type="caution">
    <text evidence="4">The sequence shown here is derived from an EMBL/GenBank/DDBJ whole genome shotgun (WGS) entry which is preliminary data.</text>
</comment>
<dbReference type="PROSITE" id="PS51677">
    <property type="entry name" value="NODB"/>
    <property type="match status" value="1"/>
</dbReference>
<dbReference type="GO" id="GO:0016810">
    <property type="term" value="F:hydrolase activity, acting on carbon-nitrogen (but not peptide) bonds"/>
    <property type="evidence" value="ECO:0007669"/>
    <property type="project" value="InterPro"/>
</dbReference>
<reference evidence="4 5" key="1">
    <citation type="submission" date="2019-07" db="EMBL/GenBank/DDBJ databases">
        <title>Hymenobacter sp. straun FUR1 Genome sequencing and assembly.</title>
        <authorList>
            <person name="Chhetri G."/>
        </authorList>
    </citation>
    <scope>NUCLEOTIDE SEQUENCE [LARGE SCALE GENOMIC DNA]</scope>
    <source>
        <strain evidence="4 5">Fur1</strain>
    </source>
</reference>
<organism evidence="4 5">
    <name type="scientific">Hymenobacter setariae</name>
    <dbReference type="NCBI Taxonomy" id="2594794"/>
    <lineage>
        <taxon>Bacteria</taxon>
        <taxon>Pseudomonadati</taxon>
        <taxon>Bacteroidota</taxon>
        <taxon>Cytophagia</taxon>
        <taxon>Cytophagales</taxon>
        <taxon>Hymenobacteraceae</taxon>
        <taxon>Hymenobacter</taxon>
    </lineage>
</organism>
<accession>A0A558C4T0</accession>
<evidence type="ECO:0000313" key="5">
    <source>
        <dbReference type="Proteomes" id="UP000317624"/>
    </source>
</evidence>
<dbReference type="InterPro" id="IPR002509">
    <property type="entry name" value="NODB_dom"/>
</dbReference>
<proteinExistence type="predicted"/>
<dbReference type="GO" id="GO:0046872">
    <property type="term" value="F:metal ion binding"/>
    <property type="evidence" value="ECO:0007669"/>
    <property type="project" value="UniProtKB-KW"/>
</dbReference>
<dbReference type="SUPFAM" id="SSF88713">
    <property type="entry name" value="Glycoside hydrolase/deacetylase"/>
    <property type="match status" value="1"/>
</dbReference>